<gene>
    <name evidence="2" type="ORF">K505DRAFT_337318</name>
</gene>
<evidence type="ECO:0000313" key="3">
    <source>
        <dbReference type="Proteomes" id="UP000799757"/>
    </source>
</evidence>
<feature type="compositionally biased region" description="Basic and acidic residues" evidence="1">
    <location>
        <begin position="164"/>
        <end position="173"/>
    </location>
</feature>
<sequence length="225" mass="24613">MASTGTLSSCYCSNSASVSPWIHIVKRLPGPPTDNVPSTWIAQMLQRDRGARWTAHTLAEHIREYSSDPTAPFAFTGLCCLVDDDTAESVHSSIGEHMNNLTIRPTISCISKLHPSEPIPLSSQTEAVPHYLGSVSKPRSTRDGLGYVPLLGAPSLQPNQTKEIGAKGEKDPVGKWPIGTGRTSGVEESTMFNWDSSRRQIISVEYLKDPCRQLVELLNIDITDK</sequence>
<dbReference type="OrthoDB" id="10545198at2759"/>
<accession>A0A6A6XD77</accession>
<keyword evidence="3" id="KW-1185">Reference proteome</keyword>
<dbReference type="Proteomes" id="UP000799757">
    <property type="component" value="Unassembled WGS sequence"/>
</dbReference>
<evidence type="ECO:0000256" key="1">
    <source>
        <dbReference type="SAM" id="MobiDB-lite"/>
    </source>
</evidence>
<evidence type="ECO:0000313" key="2">
    <source>
        <dbReference type="EMBL" id="KAF2793973.1"/>
    </source>
</evidence>
<protein>
    <submittedName>
        <fullName evidence="2">Uncharacterized protein</fullName>
    </submittedName>
</protein>
<reference evidence="2" key="1">
    <citation type="journal article" date="2020" name="Stud. Mycol.">
        <title>101 Dothideomycetes genomes: a test case for predicting lifestyles and emergence of pathogens.</title>
        <authorList>
            <person name="Haridas S."/>
            <person name="Albert R."/>
            <person name="Binder M."/>
            <person name="Bloem J."/>
            <person name="Labutti K."/>
            <person name="Salamov A."/>
            <person name="Andreopoulos B."/>
            <person name="Baker S."/>
            <person name="Barry K."/>
            <person name="Bills G."/>
            <person name="Bluhm B."/>
            <person name="Cannon C."/>
            <person name="Castanera R."/>
            <person name="Culley D."/>
            <person name="Daum C."/>
            <person name="Ezra D."/>
            <person name="Gonzalez J."/>
            <person name="Henrissat B."/>
            <person name="Kuo A."/>
            <person name="Liang C."/>
            <person name="Lipzen A."/>
            <person name="Lutzoni F."/>
            <person name="Magnuson J."/>
            <person name="Mondo S."/>
            <person name="Nolan M."/>
            <person name="Ohm R."/>
            <person name="Pangilinan J."/>
            <person name="Park H.-J."/>
            <person name="Ramirez L."/>
            <person name="Alfaro M."/>
            <person name="Sun H."/>
            <person name="Tritt A."/>
            <person name="Yoshinaga Y."/>
            <person name="Zwiers L.-H."/>
            <person name="Turgeon B."/>
            <person name="Goodwin S."/>
            <person name="Spatafora J."/>
            <person name="Crous P."/>
            <person name="Grigoriev I."/>
        </authorList>
    </citation>
    <scope>NUCLEOTIDE SEQUENCE</scope>
    <source>
        <strain evidence="2">CBS 109.77</strain>
    </source>
</reference>
<feature type="region of interest" description="Disordered" evidence="1">
    <location>
        <begin position="158"/>
        <end position="182"/>
    </location>
</feature>
<proteinExistence type="predicted"/>
<organism evidence="2 3">
    <name type="scientific">Melanomma pulvis-pyrius CBS 109.77</name>
    <dbReference type="NCBI Taxonomy" id="1314802"/>
    <lineage>
        <taxon>Eukaryota</taxon>
        <taxon>Fungi</taxon>
        <taxon>Dikarya</taxon>
        <taxon>Ascomycota</taxon>
        <taxon>Pezizomycotina</taxon>
        <taxon>Dothideomycetes</taxon>
        <taxon>Pleosporomycetidae</taxon>
        <taxon>Pleosporales</taxon>
        <taxon>Melanommataceae</taxon>
        <taxon>Melanomma</taxon>
    </lineage>
</organism>
<name>A0A6A6XD77_9PLEO</name>
<dbReference type="EMBL" id="MU001907">
    <property type="protein sequence ID" value="KAF2793973.1"/>
    <property type="molecule type" value="Genomic_DNA"/>
</dbReference>
<dbReference type="AlphaFoldDB" id="A0A6A6XD77"/>